<organism evidence="3 4">
    <name type="scientific">Paeniglutamicibacter kerguelensis</name>
    <dbReference type="NCBI Taxonomy" id="254788"/>
    <lineage>
        <taxon>Bacteria</taxon>
        <taxon>Bacillati</taxon>
        <taxon>Actinomycetota</taxon>
        <taxon>Actinomycetes</taxon>
        <taxon>Micrococcales</taxon>
        <taxon>Micrococcaceae</taxon>
        <taxon>Paeniglutamicibacter</taxon>
    </lineage>
</organism>
<evidence type="ECO:0000313" key="3">
    <source>
        <dbReference type="EMBL" id="MBP2386257.1"/>
    </source>
</evidence>
<evidence type="ECO:0000256" key="1">
    <source>
        <dbReference type="SAM" id="MobiDB-lite"/>
    </source>
</evidence>
<gene>
    <name evidence="3" type="ORF">JOF47_001768</name>
</gene>
<evidence type="ECO:0000259" key="2">
    <source>
        <dbReference type="Pfam" id="PF00582"/>
    </source>
</evidence>
<feature type="region of interest" description="Disordered" evidence="1">
    <location>
        <begin position="206"/>
        <end position="226"/>
    </location>
</feature>
<proteinExistence type="predicted"/>
<reference evidence="3 4" key="1">
    <citation type="submission" date="2021-03" db="EMBL/GenBank/DDBJ databases">
        <title>Sequencing the genomes of 1000 actinobacteria strains.</title>
        <authorList>
            <person name="Klenk H.-P."/>
        </authorList>
    </citation>
    <scope>NUCLEOTIDE SEQUENCE [LARGE SCALE GENOMIC DNA]</scope>
    <source>
        <strain evidence="3 4">DSM 15797</strain>
    </source>
</reference>
<comment type="caution">
    <text evidence="3">The sequence shown here is derived from an EMBL/GenBank/DDBJ whole genome shotgun (WGS) entry which is preliminary data.</text>
</comment>
<dbReference type="Pfam" id="PF00582">
    <property type="entry name" value="Usp"/>
    <property type="match status" value="1"/>
</dbReference>
<dbReference type="Proteomes" id="UP001296993">
    <property type="component" value="Unassembled WGS sequence"/>
</dbReference>
<accession>A0ABS4XCQ4</accession>
<dbReference type="InterPro" id="IPR014729">
    <property type="entry name" value="Rossmann-like_a/b/a_fold"/>
</dbReference>
<protein>
    <submittedName>
        <fullName evidence="3">Nucleotide-binding universal stress UspA family protein</fullName>
    </submittedName>
</protein>
<dbReference type="Gene3D" id="3.40.50.620">
    <property type="entry name" value="HUPs"/>
    <property type="match status" value="1"/>
</dbReference>
<evidence type="ECO:0000313" key="4">
    <source>
        <dbReference type="Proteomes" id="UP001296993"/>
    </source>
</evidence>
<keyword evidence="4" id="KW-1185">Reference proteome</keyword>
<sequence>MENVVLVGVDGSPESRGAASWALHEATARQWLILFAHAFPKPTIADPAVDAAYVRASHRTAQLIFEELEAEAKARDIQVRSIAIPGRADEVLAKLSNDAGLNVVGRRSHSGFSARLSSVSSALAAHDHSETDDGSGGHDHANRSGCHFHLSRPSGVLCATATRPLGELLNVHWELDRTFATFLPPEQDLLKKTRSGAKIAKIHDKPATPHRRAITDPAAGKMPASRMSAPFKKNRAMTISRQILALTGQLRTLAKAKGGTAHDRHSEVLS</sequence>
<dbReference type="RefSeq" id="WP_245356318.1">
    <property type="nucleotide sequence ID" value="NZ_BAAAJY010000023.1"/>
</dbReference>
<dbReference type="SUPFAM" id="SSF52402">
    <property type="entry name" value="Adenine nucleotide alpha hydrolases-like"/>
    <property type="match status" value="1"/>
</dbReference>
<feature type="domain" description="UspA" evidence="2">
    <location>
        <begin position="4"/>
        <end position="126"/>
    </location>
</feature>
<dbReference type="EMBL" id="JAGIOF010000001">
    <property type="protein sequence ID" value="MBP2386257.1"/>
    <property type="molecule type" value="Genomic_DNA"/>
</dbReference>
<name>A0ABS4XCQ4_9MICC</name>
<dbReference type="InterPro" id="IPR006016">
    <property type="entry name" value="UspA"/>
</dbReference>